<organism evidence="2 3">
    <name type="scientific">Mucilaginibacter boryungensis</name>
    <dbReference type="NCBI Taxonomy" id="768480"/>
    <lineage>
        <taxon>Bacteria</taxon>
        <taxon>Pseudomonadati</taxon>
        <taxon>Bacteroidota</taxon>
        <taxon>Sphingobacteriia</taxon>
        <taxon>Sphingobacteriales</taxon>
        <taxon>Sphingobacteriaceae</taxon>
        <taxon>Mucilaginibacter</taxon>
    </lineage>
</organism>
<dbReference type="PANTHER" id="PTHR42678:SF34">
    <property type="entry name" value="OS04G0183300 PROTEIN"/>
    <property type="match status" value="1"/>
</dbReference>
<keyword evidence="3" id="KW-1185">Reference proteome</keyword>
<evidence type="ECO:0000259" key="1">
    <source>
        <dbReference type="Pfam" id="PF01425"/>
    </source>
</evidence>
<dbReference type="PROSITE" id="PS51257">
    <property type="entry name" value="PROKAR_LIPOPROTEIN"/>
    <property type="match status" value="1"/>
</dbReference>
<gene>
    <name evidence="2" type="ORF">IRJ18_05910</name>
</gene>
<dbReference type="SUPFAM" id="SSF75304">
    <property type="entry name" value="Amidase signature (AS) enzymes"/>
    <property type="match status" value="1"/>
</dbReference>
<comment type="caution">
    <text evidence="2">The sequence shown here is derived from an EMBL/GenBank/DDBJ whole genome shotgun (WGS) entry which is preliminary data.</text>
</comment>
<dbReference type="InterPro" id="IPR023631">
    <property type="entry name" value="Amidase_dom"/>
</dbReference>
<protein>
    <submittedName>
        <fullName evidence="2">Amidase</fullName>
        <ecNumber evidence="2">3.5.1.4</ecNumber>
    </submittedName>
</protein>
<dbReference type="Gene3D" id="3.90.1300.10">
    <property type="entry name" value="Amidase signature (AS) domain"/>
    <property type="match status" value="1"/>
</dbReference>
<feature type="domain" description="Amidase" evidence="1">
    <location>
        <begin position="69"/>
        <end position="516"/>
    </location>
</feature>
<dbReference type="GO" id="GO:0004040">
    <property type="term" value="F:amidase activity"/>
    <property type="evidence" value="ECO:0007669"/>
    <property type="project" value="UniProtKB-EC"/>
</dbReference>
<dbReference type="EMBL" id="JADFFM010000001">
    <property type="protein sequence ID" value="MBE9665888.1"/>
    <property type="molecule type" value="Genomic_DNA"/>
</dbReference>
<sequence length="540" mass="57618">MHRRSFLKNSSLAGLAITAVASGSCNLISSDKKESGDDVVFDDKFELNEVTIDTLQEKMNAGTYTSRSITELYLKRIEAIDKKGPKLNSIIELNPDALAMADAMDKERKNGKVRGAMHGIPVLVKDNIDVAGKMMTTAGALALNGHIAAKDAFIITQLREAGAVIIGKTNLSEWANFRSNRSTSAWSSRGGQTRMPYILNRNPSGSSSGSGSATAANLCTVAIGTETDGSVVSPSSVNGLVGIKPTVGLLSRTGIIPISKTQDTAGPMARTVKDAVILLTTLAGIDTTDAATLTSKGQAQPDYTKFLDSAGLAGKRIGIEKSFLKGNEAVVSLFREAIQVLKSKGAKVKEIDLLSQLKEIGDGEYQVLLYEFKDGVNNYLAGANAKVKSLADVIAFNKANAHDAMPFFKQETLELAQTKGDLNTKEYLDALKKSTETSRNAIDTILKKHKLSAIVGPTNGLACCIDLINGDYDTGFSFSSPAAMAGYPHITVPMGEVLGLPMGLSFIGTAYSEHELIKLAYGYEQASKRRGMPTFRQSLI</sequence>
<accession>A0ABR9XET8</accession>
<dbReference type="EC" id="3.5.1.4" evidence="2"/>
<evidence type="ECO:0000313" key="3">
    <source>
        <dbReference type="Proteomes" id="UP000632774"/>
    </source>
</evidence>
<dbReference type="NCBIfam" id="NF005300">
    <property type="entry name" value="PRK06828.1"/>
    <property type="match status" value="1"/>
</dbReference>
<reference evidence="2 3" key="1">
    <citation type="submission" date="2020-10" db="EMBL/GenBank/DDBJ databases">
        <title>Mucilaginibacter mali sp. nov., isolated from rhizosphere soil of apple orchard.</title>
        <authorList>
            <person name="Lee J.-S."/>
            <person name="Kim H.S."/>
            <person name="Kim J.-S."/>
        </authorList>
    </citation>
    <scope>NUCLEOTIDE SEQUENCE [LARGE SCALE GENOMIC DNA]</scope>
    <source>
        <strain evidence="2 3">KCTC 23157</strain>
    </source>
</reference>
<proteinExistence type="predicted"/>
<evidence type="ECO:0000313" key="2">
    <source>
        <dbReference type="EMBL" id="MBE9665888.1"/>
    </source>
</evidence>
<keyword evidence="2" id="KW-0378">Hydrolase</keyword>
<name>A0ABR9XET8_9SPHI</name>
<dbReference type="Pfam" id="PF01425">
    <property type="entry name" value="Amidase"/>
    <property type="match status" value="1"/>
</dbReference>
<dbReference type="InterPro" id="IPR036928">
    <property type="entry name" value="AS_sf"/>
</dbReference>
<dbReference type="Proteomes" id="UP000632774">
    <property type="component" value="Unassembled WGS sequence"/>
</dbReference>
<dbReference type="PANTHER" id="PTHR42678">
    <property type="entry name" value="AMIDASE"/>
    <property type="match status" value="1"/>
</dbReference>
<dbReference type="NCBIfam" id="NF006006">
    <property type="entry name" value="PRK08137.1"/>
    <property type="match status" value="1"/>
</dbReference>
<dbReference type="RefSeq" id="WP_194105270.1">
    <property type="nucleotide sequence ID" value="NZ_JADFFM010000001.1"/>
</dbReference>